<evidence type="ECO:0000256" key="8">
    <source>
        <dbReference type="ARBA" id="ARBA00022840"/>
    </source>
</evidence>
<feature type="transmembrane region" description="Helical" evidence="13">
    <location>
        <begin position="1065"/>
        <end position="1094"/>
    </location>
</feature>
<dbReference type="SUPFAM" id="SSF52540">
    <property type="entry name" value="P-loop containing nucleoside triphosphate hydrolases"/>
    <property type="match status" value="2"/>
</dbReference>
<dbReference type="GO" id="GO:0005524">
    <property type="term" value="F:ATP binding"/>
    <property type="evidence" value="ECO:0007669"/>
    <property type="project" value="UniProtKB-KW"/>
</dbReference>
<dbReference type="PROSITE" id="PS50893">
    <property type="entry name" value="ABC_TRANSPORTER_2"/>
    <property type="match status" value="2"/>
</dbReference>
<dbReference type="FunFam" id="1.20.1560.10:FF:000037">
    <property type="entry name" value="ATP-binding cassette subfamily C member 10"/>
    <property type="match status" value="1"/>
</dbReference>
<proteinExistence type="evidence at transcript level"/>
<keyword evidence="4" id="KW-0813">Transport</keyword>
<protein>
    <recommendedName>
        <fullName evidence="3">ABC-type xenobiotic transporter</fullName>
        <ecNumber evidence="3">7.6.2.2</ecNumber>
    </recommendedName>
</protein>
<dbReference type="FunFam" id="3.40.50.300:FF:000997">
    <property type="entry name" value="Multidrug resistance-associated protein 1"/>
    <property type="match status" value="1"/>
</dbReference>
<feature type="transmembrane region" description="Helical" evidence="13">
    <location>
        <begin position="51"/>
        <end position="71"/>
    </location>
</feature>
<sequence>MADLAFNRTRSPPLGLWSRRLDFNQSAFCGLQSWQFWDPVHQSLGACFTRIVFICPMHLLLAVFSTYYVGYRVRNLGGRASRLARVCLWARVLAALALMLTPFIGYVLLWGLDGDPLAQTGWSQVIQTCLKTGAWLANLLYTLALFNRISWSVRGHRSLLLIFSLCAMVDLIQYHSIFAEYPPGKSRQSDVIFGAALIELLGLIVYFASLLPGPWTDDPSQPVLLPADELEDPQYRHVRHAEYLGVAKEHTHWLSRVSLQWVQPLIRKGKCGQLRTAEDVFNVPIDMSTPVSSQRFQMTLNELMSPQGEVSLFRALFKSFALRFFSIGILKFVADCAGFASPILLNRLVSFMEDADEDIRWGYLYAGGLTVSTFVVAMCNTHFNMFMSELGLKIRASIITAVYQHTLNVTSANLSRFSIGEVINFMSTDTDRIVNFSPSLHAAWSLPFQFTITMVLLYQQVGLASLAGVGFTVLMIPLNKVIADTIGRLSTKMMMAKDQRVKTMSEVLYGIRVIKFFAWEGFFTHRVNGHRKEELKHLKGRKYLDAVCVYLWATTPVIISVLTFTTYVLMGNTLTAAKVFTSVALFAMLTGPLNAFPWVLNGVVEATVSIKRITAYLGLQEINRSSYFSEASDIVEEELVPDMDIVMSRASFDLSATSNAEFNFKLQGLDLRVEKGEFVGIVGRVGSGKSSLLTALLGELSRSRGSIYVRDPREGVAYVQQEPWLQQGTVRENILFGKPYELEWYQKVVDACALKEDFKQLASGDDTNVGEAGVMLSGGQKARVALARAVYQNKEIYVVDDIFSAVDVPVGSHIYRNCLMGLLKNKTRILCTHHPRFLAGASKAILMENGEIVDEGSPKDILTKVDFERDAVEKRDRKNTEKDEDPKEGCQLELDLIDDETQSAGHVKLTIYKNYWRAVGNFLSLAIILAMALMQASKNSTDIWLAQWVSEDSNQNESHSPILSGMAWLSPLLEGASDERYHLVVYGSIAVFNTFMSLARAFLFAFGGICAAKAIHEKLLNVIMRARTQFFDGTPAGRILNRFSSDMYTVDDSLPFILNIFLDQVFGVFGPIIVCAYSVPWIMLILVPLAFLYYDIQKNYRPASRDLKRMGSVSLSPIYAHFSETLSGLPTIRAMKAVKRFNSENEDRLEANQKAQYAGIAAAQWLELRLQLIGCAVVTGIALIAVVEHHTDSVNPGYVGLAISYALGITGKLSDLVKSFTETEKQLVAVERCYQYIDEVEPEPSEGQSSCPAHWPDQGVLEFRNVSMRYRDNLPWALQGLNLKTQPHEKVGIVGRTGSGKSSIFQSLFRMVNIAQGEIFLDNVNIHHLNLSDVRRNLAIIPQEPFLFSGTVRENLDPLGMNCDSELLSSLEKSHLAQAVSRLGGLEGKVDERGRSLSMGQRQLFCLARAILSPSKLVCVDEATANVDLETDTLVQEVLRSALKDRTVISIAHRIDSVLGTDRVIVMAAGQALESGSPQTLLQDKSSAFARHVSQN</sequence>
<feature type="transmembrane region" description="Helical" evidence="13">
    <location>
        <begin position="363"/>
        <end position="383"/>
    </location>
</feature>
<dbReference type="InterPro" id="IPR003439">
    <property type="entry name" value="ABC_transporter-like_ATP-bd"/>
</dbReference>
<dbReference type="EC" id="7.6.2.2" evidence="3"/>
<feature type="transmembrane region" description="Helical" evidence="13">
    <location>
        <begin position="547"/>
        <end position="570"/>
    </location>
</feature>
<evidence type="ECO:0000256" key="13">
    <source>
        <dbReference type="SAM" id="Phobius"/>
    </source>
</evidence>
<keyword evidence="7" id="KW-0547">Nucleotide-binding</keyword>
<feature type="transmembrane region" description="Helical" evidence="13">
    <location>
        <begin position="582"/>
        <end position="604"/>
    </location>
</feature>
<keyword evidence="6" id="KW-0677">Repeat</keyword>
<dbReference type="PANTHER" id="PTHR24223:SF330">
    <property type="entry name" value="ATP-BINDING CASSETTE SUB-FAMILY C MEMBER 10"/>
    <property type="match status" value="1"/>
</dbReference>
<dbReference type="EMBL" id="KF906289">
    <property type="protein sequence ID" value="AHK05654.1"/>
    <property type="molecule type" value="mRNA"/>
</dbReference>
<accession>A0A0A7AS60</accession>
<feature type="transmembrane region" description="Helical" evidence="13">
    <location>
        <begin position="320"/>
        <end position="343"/>
    </location>
</feature>
<comment type="subcellular location">
    <subcellularLocation>
        <location evidence="1">Membrane</location>
        <topology evidence="1">Multi-pass membrane protein</topology>
    </subcellularLocation>
</comment>
<feature type="transmembrane region" description="Helical" evidence="13">
    <location>
        <begin position="983"/>
        <end position="1015"/>
    </location>
</feature>
<dbReference type="CDD" id="cd18598">
    <property type="entry name" value="ABC_6TM_MRP7_D1_like"/>
    <property type="match status" value="1"/>
</dbReference>
<keyword evidence="9" id="KW-1278">Translocase</keyword>
<name>A0A0A7AS60_TIGJA</name>
<comment type="similarity">
    <text evidence="2">Belongs to the ABC transporter superfamily. ABCC family. Conjugate transporter (TC 3.A.1.208) subfamily.</text>
</comment>
<dbReference type="InterPro" id="IPR050173">
    <property type="entry name" value="ABC_transporter_C-like"/>
</dbReference>
<dbReference type="InterPro" id="IPR011527">
    <property type="entry name" value="ABC1_TM_dom"/>
</dbReference>
<feature type="domain" description="ABC transporter" evidence="14">
    <location>
        <begin position="640"/>
        <end position="874"/>
    </location>
</feature>
<dbReference type="FunFam" id="1.20.1560.10:FF:000113">
    <property type="entry name" value="ABC transporter, putative"/>
    <property type="match status" value="1"/>
</dbReference>
<feature type="transmembrane region" description="Helical" evidence="13">
    <location>
        <begin position="464"/>
        <end position="483"/>
    </location>
</feature>
<dbReference type="PROSITE" id="PS00211">
    <property type="entry name" value="ABC_TRANSPORTER_1"/>
    <property type="match status" value="1"/>
</dbReference>
<evidence type="ECO:0000259" key="15">
    <source>
        <dbReference type="PROSITE" id="PS50929"/>
    </source>
</evidence>
<evidence type="ECO:0000256" key="11">
    <source>
        <dbReference type="ARBA" id="ARBA00023136"/>
    </source>
</evidence>
<feature type="transmembrane region" description="Helical" evidence="13">
    <location>
        <begin position="158"/>
        <end position="179"/>
    </location>
</feature>
<dbReference type="Pfam" id="PF00664">
    <property type="entry name" value="ABC_membrane"/>
    <property type="match status" value="2"/>
</dbReference>
<keyword evidence="11 13" id="KW-0472">Membrane</keyword>
<keyword evidence="10 13" id="KW-1133">Transmembrane helix</keyword>
<dbReference type="CDD" id="cd03244">
    <property type="entry name" value="ABCC_MRP_domain2"/>
    <property type="match status" value="1"/>
</dbReference>
<dbReference type="InterPro" id="IPR036640">
    <property type="entry name" value="ABC1_TM_sf"/>
</dbReference>
<feature type="domain" description="ABC transporter" evidence="14">
    <location>
        <begin position="1261"/>
        <end position="1494"/>
    </location>
</feature>
<comment type="catalytic activity">
    <reaction evidence="12">
        <text>ATP + H2O + xenobioticSide 1 = ADP + phosphate + xenobioticSide 2.</text>
        <dbReference type="EC" id="7.6.2.2"/>
    </reaction>
</comment>
<feature type="transmembrane region" description="Helical" evidence="13">
    <location>
        <begin position="92"/>
        <end position="112"/>
    </location>
</feature>
<evidence type="ECO:0000313" key="16">
    <source>
        <dbReference type="EMBL" id="AHK05654.1"/>
    </source>
</evidence>
<evidence type="ECO:0000259" key="14">
    <source>
        <dbReference type="PROSITE" id="PS50893"/>
    </source>
</evidence>
<evidence type="ECO:0000256" key="10">
    <source>
        <dbReference type="ARBA" id="ARBA00022989"/>
    </source>
</evidence>
<feature type="transmembrane region" description="Helical" evidence="13">
    <location>
        <begin position="124"/>
        <end position="146"/>
    </location>
</feature>
<dbReference type="GO" id="GO:0008559">
    <property type="term" value="F:ABC-type xenobiotic transporter activity"/>
    <property type="evidence" value="ECO:0007669"/>
    <property type="project" value="UniProtKB-EC"/>
</dbReference>
<dbReference type="CDD" id="cd03250">
    <property type="entry name" value="ABCC_MRP_domain1"/>
    <property type="match status" value="1"/>
</dbReference>
<feature type="transmembrane region" description="Helical" evidence="13">
    <location>
        <begin position="191"/>
        <end position="211"/>
    </location>
</feature>
<dbReference type="PANTHER" id="PTHR24223">
    <property type="entry name" value="ATP-BINDING CASSETTE SUB-FAMILY C"/>
    <property type="match status" value="1"/>
</dbReference>
<feature type="transmembrane region" description="Helical" evidence="13">
    <location>
        <begin position="440"/>
        <end position="458"/>
    </location>
</feature>
<dbReference type="GO" id="GO:0016887">
    <property type="term" value="F:ATP hydrolysis activity"/>
    <property type="evidence" value="ECO:0007669"/>
    <property type="project" value="InterPro"/>
</dbReference>
<dbReference type="CDD" id="cd18605">
    <property type="entry name" value="ABC_6TM_MRP7_D2_like"/>
    <property type="match status" value="1"/>
</dbReference>
<dbReference type="Pfam" id="PF00005">
    <property type="entry name" value="ABC_tran"/>
    <property type="match status" value="2"/>
</dbReference>
<dbReference type="InterPro" id="IPR017871">
    <property type="entry name" value="ABC_transporter-like_CS"/>
</dbReference>
<reference evidence="16" key="1">
    <citation type="submission" date="2013-11" db="EMBL/GenBank/DDBJ databases">
        <title>The ABC transporter gene family of the intertidal copepod, Tigriopus japonicus.</title>
        <authorList>
            <person name="Rhee J.-S."/>
            <person name="Kim B.-M."/>
            <person name="Jeong C.-B."/>
            <person name="Lee J.-S."/>
        </authorList>
    </citation>
    <scope>NUCLEOTIDE SEQUENCE</scope>
</reference>
<organism evidence="16">
    <name type="scientific">Tigriopus japonicus</name>
    <name type="common">Copepod</name>
    <dbReference type="NCBI Taxonomy" id="158387"/>
    <lineage>
        <taxon>Eukaryota</taxon>
        <taxon>Metazoa</taxon>
        <taxon>Ecdysozoa</taxon>
        <taxon>Arthropoda</taxon>
        <taxon>Crustacea</taxon>
        <taxon>Multicrustacea</taxon>
        <taxon>Hexanauplia</taxon>
        <taxon>Copepoda</taxon>
        <taxon>Harpacticoida</taxon>
        <taxon>Harpacticidae</taxon>
        <taxon>Tigriopus</taxon>
    </lineage>
</organism>
<dbReference type="Gene3D" id="3.40.50.300">
    <property type="entry name" value="P-loop containing nucleotide triphosphate hydrolases"/>
    <property type="match status" value="2"/>
</dbReference>
<evidence type="ECO:0000256" key="12">
    <source>
        <dbReference type="ARBA" id="ARBA00034018"/>
    </source>
</evidence>
<evidence type="ECO:0000256" key="2">
    <source>
        <dbReference type="ARBA" id="ARBA00009726"/>
    </source>
</evidence>
<feature type="domain" description="ABC transmembrane type-1" evidence="15">
    <location>
        <begin position="968"/>
        <end position="1225"/>
    </location>
</feature>
<evidence type="ECO:0000256" key="7">
    <source>
        <dbReference type="ARBA" id="ARBA00022741"/>
    </source>
</evidence>
<feature type="transmembrane region" description="Helical" evidence="13">
    <location>
        <begin position="918"/>
        <end position="936"/>
    </location>
</feature>
<evidence type="ECO:0000256" key="4">
    <source>
        <dbReference type="ARBA" id="ARBA00022448"/>
    </source>
</evidence>
<evidence type="ECO:0000256" key="5">
    <source>
        <dbReference type="ARBA" id="ARBA00022692"/>
    </source>
</evidence>
<dbReference type="Gene3D" id="1.20.1560.10">
    <property type="entry name" value="ABC transporter type 1, transmembrane domain"/>
    <property type="match status" value="2"/>
</dbReference>
<evidence type="ECO:0000256" key="9">
    <source>
        <dbReference type="ARBA" id="ARBA00022967"/>
    </source>
</evidence>
<dbReference type="InterPro" id="IPR027417">
    <property type="entry name" value="P-loop_NTPase"/>
</dbReference>
<dbReference type="SMART" id="SM00382">
    <property type="entry name" value="AAA"/>
    <property type="match status" value="2"/>
</dbReference>
<dbReference type="GO" id="GO:0016020">
    <property type="term" value="C:membrane"/>
    <property type="evidence" value="ECO:0007669"/>
    <property type="project" value="UniProtKB-SubCell"/>
</dbReference>
<keyword evidence="8 16" id="KW-0067">ATP-binding</keyword>
<feature type="domain" description="ABC transmembrane type-1" evidence="15">
    <location>
        <begin position="327"/>
        <end position="605"/>
    </location>
</feature>
<dbReference type="PROSITE" id="PS50929">
    <property type="entry name" value="ABC_TM1F"/>
    <property type="match status" value="2"/>
</dbReference>
<evidence type="ECO:0000256" key="3">
    <source>
        <dbReference type="ARBA" id="ARBA00012191"/>
    </source>
</evidence>
<keyword evidence="5 13" id="KW-0812">Transmembrane</keyword>
<dbReference type="InterPro" id="IPR003593">
    <property type="entry name" value="AAA+_ATPase"/>
</dbReference>
<evidence type="ECO:0000256" key="6">
    <source>
        <dbReference type="ARBA" id="ARBA00022737"/>
    </source>
</evidence>
<evidence type="ECO:0000256" key="1">
    <source>
        <dbReference type="ARBA" id="ARBA00004141"/>
    </source>
</evidence>
<dbReference type="FunFam" id="3.40.50.300:FF:000163">
    <property type="entry name" value="Multidrug resistance-associated protein member 4"/>
    <property type="match status" value="1"/>
</dbReference>
<dbReference type="SUPFAM" id="SSF90123">
    <property type="entry name" value="ABC transporter transmembrane region"/>
    <property type="match status" value="2"/>
</dbReference>